<feature type="transmembrane region" description="Helical" evidence="12">
    <location>
        <begin position="122"/>
        <end position="148"/>
    </location>
</feature>
<organism evidence="14 15">
    <name type="scientific">Caerostris darwini</name>
    <dbReference type="NCBI Taxonomy" id="1538125"/>
    <lineage>
        <taxon>Eukaryota</taxon>
        <taxon>Metazoa</taxon>
        <taxon>Ecdysozoa</taxon>
        <taxon>Arthropoda</taxon>
        <taxon>Chelicerata</taxon>
        <taxon>Arachnida</taxon>
        <taxon>Araneae</taxon>
        <taxon>Araneomorphae</taxon>
        <taxon>Entelegynae</taxon>
        <taxon>Araneoidea</taxon>
        <taxon>Araneidae</taxon>
        <taxon>Caerostris</taxon>
    </lineage>
</organism>
<dbReference type="GO" id="GO:0005886">
    <property type="term" value="C:plasma membrane"/>
    <property type="evidence" value="ECO:0007669"/>
    <property type="project" value="UniProtKB-SubCell"/>
</dbReference>
<feature type="domain" description="Ionotropic glutamate receptor L-glutamate and glycine-binding" evidence="13">
    <location>
        <begin position="20"/>
        <end position="78"/>
    </location>
</feature>
<accession>A0AAV4V0C5</accession>
<dbReference type="Gene3D" id="3.40.190.10">
    <property type="entry name" value="Periplasmic binding protein-like II"/>
    <property type="match status" value="1"/>
</dbReference>
<dbReference type="Proteomes" id="UP001054837">
    <property type="component" value="Unassembled WGS sequence"/>
</dbReference>
<evidence type="ECO:0000256" key="4">
    <source>
        <dbReference type="ARBA" id="ARBA00022692"/>
    </source>
</evidence>
<keyword evidence="15" id="KW-1185">Reference proteome</keyword>
<comment type="caution">
    <text evidence="14">The sequence shown here is derived from an EMBL/GenBank/DDBJ whole genome shotgun (WGS) entry which is preliminary data.</text>
</comment>
<dbReference type="InterPro" id="IPR019594">
    <property type="entry name" value="Glu/Gly-bd"/>
</dbReference>
<dbReference type="SMART" id="SM00918">
    <property type="entry name" value="Lig_chan-Glu_bd"/>
    <property type="match status" value="1"/>
</dbReference>
<keyword evidence="9" id="KW-0325">Glycoprotein</keyword>
<name>A0AAV4V0C5_9ARAC</name>
<evidence type="ECO:0000256" key="10">
    <source>
        <dbReference type="ARBA" id="ARBA00023286"/>
    </source>
</evidence>
<feature type="transmembrane region" description="Helical" evidence="12">
    <location>
        <begin position="190"/>
        <end position="211"/>
    </location>
</feature>
<evidence type="ECO:0000256" key="3">
    <source>
        <dbReference type="ARBA" id="ARBA00022475"/>
    </source>
</evidence>
<evidence type="ECO:0000256" key="9">
    <source>
        <dbReference type="ARBA" id="ARBA00023180"/>
    </source>
</evidence>
<protein>
    <submittedName>
        <fullName evidence="14">Glutamate receptor ionotropic, kainate 4</fullName>
    </submittedName>
</protein>
<evidence type="ECO:0000259" key="13">
    <source>
        <dbReference type="SMART" id="SM00918"/>
    </source>
</evidence>
<dbReference type="EMBL" id="BPLQ01012170">
    <property type="protein sequence ID" value="GIY63303.1"/>
    <property type="molecule type" value="Genomic_DNA"/>
</dbReference>
<dbReference type="PANTHER" id="PTHR42643:SF24">
    <property type="entry name" value="IONOTROPIC RECEPTOR 60A"/>
    <property type="match status" value="1"/>
</dbReference>
<evidence type="ECO:0000256" key="11">
    <source>
        <dbReference type="ARBA" id="ARBA00023303"/>
    </source>
</evidence>
<keyword evidence="8 14" id="KW-0675">Receptor</keyword>
<evidence type="ECO:0000256" key="12">
    <source>
        <dbReference type="SAM" id="Phobius"/>
    </source>
</evidence>
<sequence>MEFPLVMRVLVNNLVTICDLEKNPDGQIILKGGVEAELLKLLSYALKFRYELMVPEDLQWGIKHQNGSLTGMIGKIYRGEADLAMCAFVQTENRQSAVDFSYPYEIEHLVFATRAPRSLPKFLAYIYPFSYTVWFSMIAVMLLMPFLWRCLLCSSVPMRKLFSDAFAIFLSKGITTKATALRDYVLFGTWIPMITFLSWCYAAVFFSFLALPLHEDYVRDIPQLAKEVTRGNYRCMVLQGGMIQEKLAKSPVSAIRDIGHAVVQNGWYIEATLKSIGKTVFEENTVVVATRPFFVNHYDKEVYVSPDYFYSAQYGLVIHKTFCCKDILDRKLRRIVATGLYEKCKRDNYFKEIFKFQASHKVPEEASRDLSVDDLLGAFLIYVLGMCISLVVFMVEIFHVKAMRFFRLRFFTIKLRRFFFN</sequence>
<keyword evidence="7 12" id="KW-0472">Membrane</keyword>
<evidence type="ECO:0000256" key="6">
    <source>
        <dbReference type="ARBA" id="ARBA00023065"/>
    </source>
</evidence>
<keyword evidence="3" id="KW-1003">Cell membrane</keyword>
<evidence type="ECO:0000256" key="2">
    <source>
        <dbReference type="ARBA" id="ARBA00022448"/>
    </source>
</evidence>
<keyword evidence="10" id="KW-1071">Ligand-gated ion channel</keyword>
<evidence type="ECO:0000256" key="8">
    <source>
        <dbReference type="ARBA" id="ARBA00023170"/>
    </source>
</evidence>
<keyword evidence="2" id="KW-0813">Transport</keyword>
<dbReference type="Pfam" id="PF10613">
    <property type="entry name" value="Lig_chan-Glu_bd"/>
    <property type="match status" value="1"/>
</dbReference>
<keyword evidence="6" id="KW-0406">Ion transport</keyword>
<evidence type="ECO:0000256" key="5">
    <source>
        <dbReference type="ARBA" id="ARBA00022989"/>
    </source>
</evidence>
<keyword evidence="4 12" id="KW-0812">Transmembrane</keyword>
<comment type="subcellular location">
    <subcellularLocation>
        <location evidence="1">Cell membrane</location>
        <topology evidence="1">Multi-pass membrane protein</topology>
    </subcellularLocation>
</comment>
<feature type="transmembrane region" description="Helical" evidence="12">
    <location>
        <begin position="375"/>
        <end position="398"/>
    </location>
</feature>
<evidence type="ECO:0000256" key="1">
    <source>
        <dbReference type="ARBA" id="ARBA00004651"/>
    </source>
</evidence>
<proteinExistence type="predicted"/>
<dbReference type="SUPFAM" id="SSF53850">
    <property type="entry name" value="Periplasmic binding protein-like II"/>
    <property type="match status" value="1"/>
</dbReference>
<keyword evidence="5 12" id="KW-1133">Transmembrane helix</keyword>
<dbReference type="AlphaFoldDB" id="A0AAV4V0C5"/>
<dbReference type="PANTHER" id="PTHR42643">
    <property type="entry name" value="IONOTROPIC RECEPTOR 20A-RELATED"/>
    <property type="match status" value="1"/>
</dbReference>
<dbReference type="InterPro" id="IPR052192">
    <property type="entry name" value="Insect_Ionotropic_Sensory_Rcpt"/>
</dbReference>
<gene>
    <name evidence="14" type="primary">Grik4</name>
    <name evidence="14" type="ORF">CDAR_272391</name>
</gene>
<keyword evidence="11" id="KW-0407">Ion channel</keyword>
<evidence type="ECO:0000313" key="15">
    <source>
        <dbReference type="Proteomes" id="UP001054837"/>
    </source>
</evidence>
<reference evidence="14 15" key="1">
    <citation type="submission" date="2021-06" db="EMBL/GenBank/DDBJ databases">
        <title>Caerostris darwini draft genome.</title>
        <authorList>
            <person name="Kono N."/>
            <person name="Arakawa K."/>
        </authorList>
    </citation>
    <scope>NUCLEOTIDE SEQUENCE [LARGE SCALE GENOMIC DNA]</scope>
</reference>
<evidence type="ECO:0000313" key="14">
    <source>
        <dbReference type="EMBL" id="GIY63303.1"/>
    </source>
</evidence>
<evidence type="ECO:0000256" key="7">
    <source>
        <dbReference type="ARBA" id="ARBA00023136"/>
    </source>
</evidence>
<dbReference type="GO" id="GO:0015276">
    <property type="term" value="F:ligand-gated monoatomic ion channel activity"/>
    <property type="evidence" value="ECO:0007669"/>
    <property type="project" value="InterPro"/>
</dbReference>